<evidence type="ECO:0000313" key="3">
    <source>
        <dbReference type="EMBL" id="PJE61464.1"/>
    </source>
</evidence>
<name>A0A2M8KNF8_9BACT</name>
<accession>A0A2M8KNF8</accession>
<dbReference type="AlphaFoldDB" id="A0A2M8KNF8"/>
<reference evidence="4" key="1">
    <citation type="submission" date="2017-09" db="EMBL/GenBank/DDBJ databases">
        <title>Depth-based differentiation of microbial function through sediment-hosted aquifers and enrichment of novel symbionts in the deep terrestrial subsurface.</title>
        <authorList>
            <person name="Probst A.J."/>
            <person name="Ladd B."/>
            <person name="Jarett J.K."/>
            <person name="Geller-Mcgrath D.E."/>
            <person name="Sieber C.M.K."/>
            <person name="Emerson J.B."/>
            <person name="Anantharaman K."/>
            <person name="Thomas B.C."/>
            <person name="Malmstrom R."/>
            <person name="Stieglmeier M."/>
            <person name="Klingl A."/>
            <person name="Woyke T."/>
            <person name="Ryan C.M."/>
            <person name="Banfield J.F."/>
        </authorList>
    </citation>
    <scope>NUCLEOTIDE SEQUENCE [LARGE SCALE GENOMIC DNA]</scope>
</reference>
<sequence length="329" mass="35578">MKFFKHVKYTLLLGLLSVLLLAPSVDASQFSFSQSPQSHEVVAKPGSTVVLPFTLTNVGDPSVMELHIYAVNIEDSTGAYGIIPYYSDNPQAIQFSLHNSTHLLSEPFFIHTSEAIAYEVAILVPDGVQSGDYYFAVVGQAEQNDGYVDASTLSIQGGVGSLIYLTVSTDGTLDQAGSISQFGVQSNYSIHLGNVEYVLFDSFQEIPFILQLTNTGANLFRANGTISVRPRFFGSGSKLITLDATYILSESGKTLLSSESRDRNNSARIQAPFIGIYSAQAAVNIGSPGHAQVSDTAYIVFPFSYILYLVGAVLFTATGVVFMKRITKE</sequence>
<evidence type="ECO:0000313" key="4">
    <source>
        <dbReference type="Proteomes" id="UP000230222"/>
    </source>
</evidence>
<dbReference type="Proteomes" id="UP000230222">
    <property type="component" value="Unassembled WGS sequence"/>
</dbReference>
<protein>
    <recommendedName>
        <fullName evidence="5">CARDB domain-containing protein</fullName>
    </recommendedName>
</protein>
<proteinExistence type="predicted"/>
<organism evidence="3 4">
    <name type="scientific">Candidatus Roizmanbacteria bacterium CG10_big_fil_rev_8_21_14_0_10_39_12</name>
    <dbReference type="NCBI Taxonomy" id="1974852"/>
    <lineage>
        <taxon>Bacteria</taxon>
        <taxon>Candidatus Roizmaniibacteriota</taxon>
    </lineage>
</organism>
<feature type="signal peptide" evidence="2">
    <location>
        <begin position="1"/>
        <end position="27"/>
    </location>
</feature>
<feature type="chain" id="PRO_5014792668" description="CARDB domain-containing protein" evidence="2">
    <location>
        <begin position="28"/>
        <end position="329"/>
    </location>
</feature>
<keyword evidence="2" id="KW-0732">Signal</keyword>
<gene>
    <name evidence="3" type="ORF">COU87_04470</name>
</gene>
<dbReference type="EMBL" id="PFEC01000077">
    <property type="protein sequence ID" value="PJE61464.1"/>
    <property type="molecule type" value="Genomic_DNA"/>
</dbReference>
<evidence type="ECO:0000256" key="2">
    <source>
        <dbReference type="SAM" id="SignalP"/>
    </source>
</evidence>
<keyword evidence="1" id="KW-0472">Membrane</keyword>
<feature type="transmembrane region" description="Helical" evidence="1">
    <location>
        <begin position="305"/>
        <end position="323"/>
    </location>
</feature>
<comment type="caution">
    <text evidence="3">The sequence shown here is derived from an EMBL/GenBank/DDBJ whole genome shotgun (WGS) entry which is preliminary data.</text>
</comment>
<keyword evidence="1" id="KW-0812">Transmembrane</keyword>
<evidence type="ECO:0008006" key="5">
    <source>
        <dbReference type="Google" id="ProtNLM"/>
    </source>
</evidence>
<keyword evidence="1" id="KW-1133">Transmembrane helix</keyword>
<evidence type="ECO:0000256" key="1">
    <source>
        <dbReference type="SAM" id="Phobius"/>
    </source>
</evidence>